<feature type="compositionally biased region" description="Basic and acidic residues" evidence="1">
    <location>
        <begin position="206"/>
        <end position="217"/>
    </location>
</feature>
<dbReference type="SUPFAM" id="SSF46938">
    <property type="entry name" value="CRAL/TRIO N-terminal domain"/>
    <property type="match status" value="1"/>
</dbReference>
<dbReference type="Pfam" id="PF03765">
    <property type="entry name" value="CRAL_TRIO_N"/>
    <property type="match status" value="1"/>
</dbReference>
<dbReference type="InterPro" id="IPR052432">
    <property type="entry name" value="PITP/CRAL-TRIO"/>
</dbReference>
<keyword evidence="4" id="KW-1185">Reference proteome</keyword>
<dbReference type="InterPro" id="IPR036273">
    <property type="entry name" value="CRAL/TRIO_N_dom_sf"/>
</dbReference>
<sequence>MPRPLALAKPLPLVPRAAPPPRPVPPLGAPRPADAIREPGAGGAENFDAGLEDVVAHSKSGIDYLTVALAISLSIGAGYLVKKYSRSADESAVAENEPFITYTPLETDRYPGMPTEIPPGRPGNLTPDQEAKLKEFWQATLKVFGVLHEPNGSISGTSTPSTAHISSADLKDEGSGKKKKSRLHLFGKKHHDSEGDADSPAISEDEDKHGQTKEFHKALASQTPEALRAAFWSMVKHDHPDGLLLRFLRARKWDVQNALVMLVSTMHWRSEDMHVDDDIVKRGEEGSLEDAKSSAAATRREGEDFMSQIRMGKSFLHGVDKDGRPMCFVRVRLHKQGEQSEASLERFTVYTIETARMMLRPPVDTATIVFDMTGFSMANMDYTPVKFMIKCFEANYPESLGSVLVHKSPWIFQGIWKIIKGWLDPVVASKVHFTSSNEELEAFVPRSQIIKELGGHEEWSYQYVEPKAGENAQMQDTAARQKLETERSELVRSYESATVAWMRGEAGVGEKRTGLAEQLRSNYWRLDPYVRARTLYDRVGVLQAGGKLDFYPKAGATARASTSADDLD</sequence>
<dbReference type="OrthoDB" id="43460at2759"/>
<dbReference type="CDD" id="cd00170">
    <property type="entry name" value="SEC14"/>
    <property type="match status" value="1"/>
</dbReference>
<dbReference type="PANTHER" id="PTHR46590">
    <property type="entry name" value="PHOSPHATIDYLINOSITOL TRANSFER PROTEIN CSR1-RELATED"/>
    <property type="match status" value="1"/>
</dbReference>
<feature type="compositionally biased region" description="Basic residues" evidence="1">
    <location>
        <begin position="177"/>
        <end position="190"/>
    </location>
</feature>
<dbReference type="InterPro" id="IPR001251">
    <property type="entry name" value="CRAL-TRIO_dom"/>
</dbReference>
<dbReference type="SUPFAM" id="SSF52087">
    <property type="entry name" value="CRAL/TRIO domain"/>
    <property type="match status" value="1"/>
</dbReference>
<comment type="caution">
    <text evidence="3">The sequence shown here is derived from an EMBL/GenBank/DDBJ whole genome shotgun (WGS) entry which is preliminary data.</text>
</comment>
<organism evidence="3 4">
    <name type="scientific">Cryomyces minteri</name>
    <dbReference type="NCBI Taxonomy" id="331657"/>
    <lineage>
        <taxon>Eukaryota</taxon>
        <taxon>Fungi</taxon>
        <taxon>Dikarya</taxon>
        <taxon>Ascomycota</taxon>
        <taxon>Pezizomycotina</taxon>
        <taxon>Dothideomycetes</taxon>
        <taxon>Dothideomycetes incertae sedis</taxon>
        <taxon>Cryomyces</taxon>
    </lineage>
</organism>
<dbReference type="Gene3D" id="3.40.525.10">
    <property type="entry name" value="CRAL-TRIO lipid binding domain"/>
    <property type="match status" value="1"/>
</dbReference>
<dbReference type="InterPro" id="IPR011074">
    <property type="entry name" value="CRAL/TRIO_N_dom"/>
</dbReference>
<feature type="domain" description="CRAL-TRIO" evidence="2">
    <location>
        <begin position="316"/>
        <end position="461"/>
    </location>
</feature>
<evidence type="ECO:0000256" key="1">
    <source>
        <dbReference type="SAM" id="MobiDB-lite"/>
    </source>
</evidence>
<dbReference type="InterPro" id="IPR036865">
    <property type="entry name" value="CRAL-TRIO_dom_sf"/>
</dbReference>
<gene>
    <name evidence="3" type="ORF">B0A49_08654</name>
</gene>
<accession>A0A4U0WQB2</accession>
<feature type="region of interest" description="Disordered" evidence="1">
    <location>
        <begin position="1"/>
        <end position="44"/>
    </location>
</feature>
<dbReference type="Proteomes" id="UP000308768">
    <property type="component" value="Unassembled WGS sequence"/>
</dbReference>
<dbReference type="AlphaFoldDB" id="A0A4U0WQB2"/>
<evidence type="ECO:0000313" key="4">
    <source>
        <dbReference type="Proteomes" id="UP000308768"/>
    </source>
</evidence>
<evidence type="ECO:0000313" key="3">
    <source>
        <dbReference type="EMBL" id="TKA64666.1"/>
    </source>
</evidence>
<dbReference type="EMBL" id="NAJN01001235">
    <property type="protein sequence ID" value="TKA64666.1"/>
    <property type="molecule type" value="Genomic_DNA"/>
</dbReference>
<reference evidence="3 4" key="1">
    <citation type="submission" date="2017-03" db="EMBL/GenBank/DDBJ databases">
        <title>Genomes of endolithic fungi from Antarctica.</title>
        <authorList>
            <person name="Coleine C."/>
            <person name="Masonjones S."/>
            <person name="Stajich J.E."/>
        </authorList>
    </citation>
    <scope>NUCLEOTIDE SEQUENCE [LARGE SCALE GENOMIC DNA]</scope>
    <source>
        <strain evidence="3 4">CCFEE 5187</strain>
    </source>
</reference>
<feature type="region of interest" description="Disordered" evidence="1">
    <location>
        <begin position="151"/>
        <end position="218"/>
    </location>
</feature>
<proteinExistence type="predicted"/>
<dbReference type="PROSITE" id="PS50191">
    <property type="entry name" value="CRAL_TRIO"/>
    <property type="match status" value="1"/>
</dbReference>
<evidence type="ECO:0000259" key="2">
    <source>
        <dbReference type="PROSITE" id="PS50191"/>
    </source>
</evidence>
<dbReference type="STRING" id="331657.A0A4U0WQB2"/>
<dbReference type="PANTHER" id="PTHR46590:SF1">
    <property type="entry name" value="PHOSPHATIDYLINOSITOL TRANSFER PROTEIN CSR1"/>
    <property type="match status" value="1"/>
</dbReference>
<feature type="compositionally biased region" description="Polar residues" evidence="1">
    <location>
        <begin position="152"/>
        <end position="165"/>
    </location>
</feature>
<dbReference type="Pfam" id="PF00650">
    <property type="entry name" value="CRAL_TRIO"/>
    <property type="match status" value="1"/>
</dbReference>
<dbReference type="SMART" id="SM00516">
    <property type="entry name" value="SEC14"/>
    <property type="match status" value="1"/>
</dbReference>
<protein>
    <recommendedName>
        <fullName evidence="2">CRAL-TRIO domain-containing protein</fullName>
    </recommendedName>
</protein>
<dbReference type="SMART" id="SM01100">
    <property type="entry name" value="CRAL_TRIO_N"/>
    <property type="match status" value="1"/>
</dbReference>
<name>A0A4U0WQB2_9PEZI</name>
<feature type="compositionally biased region" description="Low complexity" evidence="1">
    <location>
        <begin position="1"/>
        <end position="16"/>
    </location>
</feature>
<feature type="compositionally biased region" description="Pro residues" evidence="1">
    <location>
        <begin position="17"/>
        <end position="29"/>
    </location>
</feature>